<dbReference type="PROSITE" id="PS51819">
    <property type="entry name" value="VOC"/>
    <property type="match status" value="1"/>
</dbReference>
<name>A0A975RUQ2_9BRAD</name>
<organism evidence="2 3">
    <name type="scientific">Bradyrhizobium sediminis</name>
    <dbReference type="NCBI Taxonomy" id="2840469"/>
    <lineage>
        <taxon>Bacteria</taxon>
        <taxon>Pseudomonadati</taxon>
        <taxon>Pseudomonadota</taxon>
        <taxon>Alphaproteobacteria</taxon>
        <taxon>Hyphomicrobiales</taxon>
        <taxon>Nitrobacteraceae</taxon>
        <taxon>Bradyrhizobium</taxon>
    </lineage>
</organism>
<reference evidence="2" key="1">
    <citation type="submission" date="2021-06" db="EMBL/GenBank/DDBJ databases">
        <title>Bradyrhizobium sp. S2-11-2 Genome sequencing.</title>
        <authorList>
            <person name="Jin L."/>
        </authorList>
    </citation>
    <scope>NUCLEOTIDE SEQUENCE</scope>
    <source>
        <strain evidence="2">S2-11-2</strain>
    </source>
</reference>
<sequence>MIDHISVGVRDLERAARFYEATLAPLGLSRLVTRPATIGFGKAYPEFWINLRDGMAEVAPESGVHICLRARAIADVDAFHAAALNAGGRSDGAPGLRPHDRVKYYAAFVIDPDGNRIEAVTFPREEASS</sequence>
<evidence type="ECO:0000313" key="3">
    <source>
        <dbReference type="Proteomes" id="UP000680805"/>
    </source>
</evidence>
<dbReference type="PANTHER" id="PTHR35006:SF4">
    <property type="entry name" value="BLR7706 PROTEIN"/>
    <property type="match status" value="1"/>
</dbReference>
<dbReference type="InterPro" id="IPR029068">
    <property type="entry name" value="Glyas_Bleomycin-R_OHBP_Dase"/>
</dbReference>
<dbReference type="CDD" id="cd07262">
    <property type="entry name" value="VOC_like"/>
    <property type="match status" value="1"/>
</dbReference>
<accession>A0A975RUQ2</accession>
<dbReference type="Gene3D" id="3.10.180.10">
    <property type="entry name" value="2,3-Dihydroxybiphenyl 1,2-Dioxygenase, domain 1"/>
    <property type="match status" value="1"/>
</dbReference>
<dbReference type="PANTHER" id="PTHR35006">
    <property type="entry name" value="GLYOXALASE FAMILY PROTEIN (AFU_ORTHOLOGUE AFUA_5G14830)"/>
    <property type="match status" value="1"/>
</dbReference>
<dbReference type="RefSeq" id="WP_215615756.1">
    <property type="nucleotide sequence ID" value="NZ_CP076135.1"/>
</dbReference>
<feature type="domain" description="VOC" evidence="1">
    <location>
        <begin position="1"/>
        <end position="122"/>
    </location>
</feature>
<protein>
    <submittedName>
        <fullName evidence="2">VOC family protein</fullName>
    </submittedName>
</protein>
<evidence type="ECO:0000313" key="2">
    <source>
        <dbReference type="EMBL" id="QWG20278.1"/>
    </source>
</evidence>
<dbReference type="Pfam" id="PF00903">
    <property type="entry name" value="Glyoxalase"/>
    <property type="match status" value="1"/>
</dbReference>
<dbReference type="Proteomes" id="UP000680805">
    <property type="component" value="Chromosome"/>
</dbReference>
<proteinExistence type="predicted"/>
<dbReference type="SUPFAM" id="SSF54593">
    <property type="entry name" value="Glyoxalase/Bleomycin resistance protein/Dihydroxybiphenyl dioxygenase"/>
    <property type="match status" value="1"/>
</dbReference>
<dbReference type="KEGG" id="bsei:KMZ68_10810"/>
<dbReference type="AlphaFoldDB" id="A0A975RUQ2"/>
<gene>
    <name evidence="2" type="ORF">KMZ68_10810</name>
</gene>
<evidence type="ECO:0000259" key="1">
    <source>
        <dbReference type="PROSITE" id="PS51819"/>
    </source>
</evidence>
<dbReference type="InterPro" id="IPR004360">
    <property type="entry name" value="Glyas_Fos-R_dOase_dom"/>
</dbReference>
<dbReference type="InterPro" id="IPR037523">
    <property type="entry name" value="VOC_core"/>
</dbReference>
<dbReference type="EMBL" id="CP076135">
    <property type="protein sequence ID" value="QWG20278.1"/>
    <property type="molecule type" value="Genomic_DNA"/>
</dbReference>